<protein>
    <recommendedName>
        <fullName evidence="5">DUF434 domain-containing protein</fullName>
    </recommendedName>
</protein>
<feature type="domain" description="DUF5616" evidence="2">
    <location>
        <begin position="89"/>
        <end position="219"/>
    </location>
</feature>
<evidence type="ECO:0000259" key="1">
    <source>
        <dbReference type="Pfam" id="PF04256"/>
    </source>
</evidence>
<evidence type="ECO:0000259" key="2">
    <source>
        <dbReference type="Pfam" id="PF18481"/>
    </source>
</evidence>
<evidence type="ECO:0000313" key="4">
    <source>
        <dbReference type="Proteomes" id="UP000198806"/>
    </source>
</evidence>
<dbReference type="Proteomes" id="UP000198806">
    <property type="component" value="Unassembled WGS sequence"/>
</dbReference>
<dbReference type="InterPro" id="IPR007368">
    <property type="entry name" value="DUF434"/>
</dbReference>
<dbReference type="Pfam" id="PF04256">
    <property type="entry name" value="DUF434"/>
    <property type="match status" value="1"/>
</dbReference>
<reference evidence="3 4" key="1">
    <citation type="submission" date="2016-10" db="EMBL/GenBank/DDBJ databases">
        <authorList>
            <person name="de Groot N.N."/>
        </authorList>
    </citation>
    <scope>NUCLEOTIDE SEQUENCE [LARGE SCALE GENOMIC DNA]</scope>
    <source>
        <strain evidence="3 4">DSM 1283</strain>
    </source>
</reference>
<dbReference type="Pfam" id="PF18481">
    <property type="entry name" value="DUF5616"/>
    <property type="match status" value="1"/>
</dbReference>
<accession>A0A1I5FRF8</accession>
<organism evidence="3 4">
    <name type="scientific">Anaerocolumna aminovalerica</name>
    <dbReference type="NCBI Taxonomy" id="1527"/>
    <lineage>
        <taxon>Bacteria</taxon>
        <taxon>Bacillati</taxon>
        <taxon>Bacillota</taxon>
        <taxon>Clostridia</taxon>
        <taxon>Lachnospirales</taxon>
        <taxon>Lachnospiraceae</taxon>
        <taxon>Anaerocolumna</taxon>
    </lineage>
</organism>
<evidence type="ECO:0008006" key="5">
    <source>
        <dbReference type="Google" id="ProtNLM"/>
    </source>
</evidence>
<proteinExistence type="predicted"/>
<dbReference type="RefSeq" id="WP_316284816.1">
    <property type="nucleotide sequence ID" value="NZ_BAABFM010000024.1"/>
</dbReference>
<dbReference type="STRING" id="1527.SAMN04489757_11573"/>
<dbReference type="AlphaFoldDB" id="A0A1I5FRF8"/>
<feature type="domain" description="DUF434" evidence="1">
    <location>
        <begin position="25"/>
        <end position="80"/>
    </location>
</feature>
<name>A0A1I5FRF8_9FIRM</name>
<dbReference type="PANTHER" id="PTHR42252:SF1">
    <property type="entry name" value="DUF434 DOMAIN-CONTAINING PROTEIN"/>
    <property type="match status" value="1"/>
</dbReference>
<keyword evidence="4" id="KW-1185">Reference proteome</keyword>
<gene>
    <name evidence="3" type="ORF">SAMN04489757_11573</name>
</gene>
<evidence type="ECO:0000313" key="3">
    <source>
        <dbReference type="EMBL" id="SFO26199.1"/>
    </source>
</evidence>
<dbReference type="InterPro" id="IPR041652">
    <property type="entry name" value="DUF5616"/>
</dbReference>
<dbReference type="PANTHER" id="PTHR42252">
    <property type="entry name" value="DUF5616 DOMAIN-CONTAINING PROTEIN"/>
    <property type="match status" value="1"/>
</dbReference>
<sequence length="245" mass="28235">MMTKIVKRGYCLKDEIEFGSQWKDRLNRAGEELYYLLNRGYKLNPSSTFIGNHYMLSERQRLALVRMIASKKQLEIRIEKELSPAELPKRVVVDGFNTIISLEVALSDSLIIKGMDGTIRDLAGLRGTYRIIDKTTQAVQLIFQALEELNISEAVFYLDQPVSNSGRLKSLIIEIAKNYNLSIEVEVIYDVDRVLEKMEGVISSDAVILDKCISWFNLNGWITDRYVQQAWVYEMNASLFENKYL</sequence>
<dbReference type="EMBL" id="FOWD01000015">
    <property type="protein sequence ID" value="SFO26199.1"/>
    <property type="molecule type" value="Genomic_DNA"/>
</dbReference>